<dbReference type="PANTHER" id="PTHR11695">
    <property type="entry name" value="ALCOHOL DEHYDROGENASE RELATED"/>
    <property type="match status" value="1"/>
</dbReference>
<dbReference type="GO" id="GO:0016491">
    <property type="term" value="F:oxidoreductase activity"/>
    <property type="evidence" value="ECO:0007669"/>
    <property type="project" value="InterPro"/>
</dbReference>
<name>A0A1E7L0A6_9ACTN</name>
<dbReference type="PANTHER" id="PTHR11695:SF294">
    <property type="entry name" value="RETICULON-4-INTERACTING PROTEIN 1, MITOCHONDRIAL"/>
    <property type="match status" value="1"/>
</dbReference>
<dbReference type="Gene3D" id="3.40.50.720">
    <property type="entry name" value="NAD(P)-binding Rossmann-like Domain"/>
    <property type="match status" value="1"/>
</dbReference>
<dbReference type="EMBL" id="LJGW01000358">
    <property type="protein sequence ID" value="OEV09592.1"/>
    <property type="molecule type" value="Genomic_DNA"/>
</dbReference>
<dbReference type="Pfam" id="PF08240">
    <property type="entry name" value="ADH_N"/>
    <property type="match status" value="1"/>
</dbReference>
<dbReference type="SMART" id="SM00829">
    <property type="entry name" value="PKS_ER"/>
    <property type="match status" value="1"/>
</dbReference>
<comment type="caution">
    <text evidence="2">The sequence shown here is derived from an EMBL/GenBank/DDBJ whole genome shotgun (WGS) entry which is preliminary data.</text>
</comment>
<dbReference type="InterPro" id="IPR050700">
    <property type="entry name" value="YIM1/Zinc_Alcohol_DH_Fams"/>
</dbReference>
<protein>
    <submittedName>
        <fullName evidence="2">NADPH:quinone reductase</fullName>
    </submittedName>
</protein>
<evidence type="ECO:0000313" key="3">
    <source>
        <dbReference type="Proteomes" id="UP000176005"/>
    </source>
</evidence>
<evidence type="ECO:0000313" key="2">
    <source>
        <dbReference type="EMBL" id="OEV09592.1"/>
    </source>
</evidence>
<dbReference type="PATRIC" id="fig|518642.10.peg.5097"/>
<sequence length="326" mass="33934">MKALVQYRYGPPDVLRVEDVPAPVAGAGEVLVRVHAASVNARDWHLMRGEPRLARLAGAEFGRTGPKARIRGTDFAGTVEAVGPGVSAWRPGDAVFGERAGAFAEYVAAPADVVAAKPASLTFEEAAAVPLAANTALVCLREGGLEAGGAVLINGASGGVGTFAVQLAKSEGARVTAVCSGRNADLVRSLGADVVVDYGREDFARSGQRYDLVLDLVGNRSLRDLRRVLTPGGCIVLSGGGVSGEGRLIGPMSLLIRGQLLARLTRLRLTVPEAKPSARNLGELSALAEAGTLTPAVDRVFPLKDAAEAIRYMETEHARAKIVITV</sequence>
<dbReference type="SUPFAM" id="SSF51735">
    <property type="entry name" value="NAD(P)-binding Rossmann-fold domains"/>
    <property type="match status" value="1"/>
</dbReference>
<dbReference type="Gene3D" id="3.90.180.10">
    <property type="entry name" value="Medium-chain alcohol dehydrogenases, catalytic domain"/>
    <property type="match status" value="1"/>
</dbReference>
<keyword evidence="3" id="KW-1185">Reference proteome</keyword>
<dbReference type="Proteomes" id="UP000176005">
    <property type="component" value="Unassembled WGS sequence"/>
</dbReference>
<dbReference type="CDD" id="cd08267">
    <property type="entry name" value="MDR1"/>
    <property type="match status" value="1"/>
</dbReference>
<dbReference type="InterPro" id="IPR011032">
    <property type="entry name" value="GroES-like_sf"/>
</dbReference>
<dbReference type="InterPro" id="IPR036291">
    <property type="entry name" value="NAD(P)-bd_dom_sf"/>
</dbReference>
<dbReference type="SUPFAM" id="SSF50129">
    <property type="entry name" value="GroES-like"/>
    <property type="match status" value="1"/>
</dbReference>
<gene>
    <name evidence="2" type="ORF">AN218_21300</name>
</gene>
<dbReference type="InterPro" id="IPR013154">
    <property type="entry name" value="ADH-like_N"/>
</dbReference>
<dbReference type="Pfam" id="PF13602">
    <property type="entry name" value="ADH_zinc_N_2"/>
    <property type="match status" value="1"/>
</dbReference>
<dbReference type="InterPro" id="IPR020843">
    <property type="entry name" value="ER"/>
</dbReference>
<dbReference type="RefSeq" id="WP_070018507.1">
    <property type="nucleotide sequence ID" value="NZ_LJGW01000358.1"/>
</dbReference>
<dbReference type="AlphaFoldDB" id="A0A1E7L0A6"/>
<accession>A0A1E7L0A6</accession>
<proteinExistence type="predicted"/>
<evidence type="ECO:0000259" key="1">
    <source>
        <dbReference type="SMART" id="SM00829"/>
    </source>
</evidence>
<organism evidence="2 3">
    <name type="scientific">Streptomyces nanshensis</name>
    <dbReference type="NCBI Taxonomy" id="518642"/>
    <lineage>
        <taxon>Bacteria</taxon>
        <taxon>Bacillati</taxon>
        <taxon>Actinomycetota</taxon>
        <taxon>Actinomycetes</taxon>
        <taxon>Kitasatosporales</taxon>
        <taxon>Streptomycetaceae</taxon>
        <taxon>Streptomyces</taxon>
    </lineage>
</organism>
<feature type="domain" description="Enoyl reductase (ER)" evidence="1">
    <location>
        <begin position="10"/>
        <end position="324"/>
    </location>
</feature>
<reference evidence="2 3" key="1">
    <citation type="journal article" date="2016" name="Front. Microbiol.">
        <title>Comparative Genomics Analysis of Streptomyces Species Reveals Their Adaptation to the Marine Environment and Their Diversity at the Genomic Level.</title>
        <authorList>
            <person name="Tian X."/>
            <person name="Zhang Z."/>
            <person name="Yang T."/>
            <person name="Chen M."/>
            <person name="Li J."/>
            <person name="Chen F."/>
            <person name="Yang J."/>
            <person name="Li W."/>
            <person name="Zhang B."/>
            <person name="Zhang Z."/>
            <person name="Wu J."/>
            <person name="Zhang C."/>
            <person name="Long L."/>
            <person name="Xiao J."/>
        </authorList>
    </citation>
    <scope>NUCLEOTIDE SEQUENCE [LARGE SCALE GENOMIC DNA]</scope>
    <source>
        <strain evidence="2 3">SCSIO 10429</strain>
    </source>
</reference>